<dbReference type="Pfam" id="PF03008">
    <property type="entry name" value="DUF234"/>
    <property type="match status" value="1"/>
</dbReference>
<gene>
    <name evidence="3" type="ORF">EDD77_12337</name>
</gene>
<dbReference type="PANTHER" id="PTHR34704:SF1">
    <property type="entry name" value="ATPASE"/>
    <property type="match status" value="1"/>
</dbReference>
<feature type="domain" description="ATPase" evidence="1">
    <location>
        <begin position="3"/>
        <end position="202"/>
    </location>
</feature>
<sequence>MKFIGRRRELESLEREYQKDSSFVVIYGRRRVGKTTLIKEFIKGKLAFYFLATEEVESQSIKRLSGVVSRVTQNPLLQRAAFSDWLDLFHIIAEFRSEEKKVLIIDEFPYLVKSNPAFPSILQNAWDEVLKDSNVMLILCGSLIGMMQKHALSYDSPLYGRRTAQIRLAPLSFPDVYAAQHLSFERAVEQYAITGGVPKYLEFFNDQEGLLEQVESAVLSKNGFLYEEPNFLLKDEVVSAVNYFSIIRVMADGNHKLGKIAGALGTETSALTPYLSTLSDLGFVVKETPVTEKNPEKSRKGLYFISDNFVRFWFRYVYPYKGELELDNTQIVLDEIRKDFVQKFVAFAYEDICRSIFADLCREGVIDFVPSRIGAYWLNDLDSDTEIDVMAVDHQNKRFFAGECKYHNKPVDAPVFFALRDKVQASGEIQKVWKGYQPIFGIFSKSGFTQRLVDLGKENPQLFLINEDHLSNQQ</sequence>
<proteinExistence type="predicted"/>
<evidence type="ECO:0000259" key="2">
    <source>
        <dbReference type="Pfam" id="PF03008"/>
    </source>
</evidence>
<dbReference type="InterPro" id="IPR011579">
    <property type="entry name" value="ATPase_dom"/>
</dbReference>
<dbReference type="GO" id="GO:0005524">
    <property type="term" value="F:ATP binding"/>
    <property type="evidence" value="ECO:0007669"/>
    <property type="project" value="InterPro"/>
</dbReference>
<evidence type="ECO:0000259" key="1">
    <source>
        <dbReference type="Pfam" id="PF01637"/>
    </source>
</evidence>
<dbReference type="SUPFAM" id="SSF52980">
    <property type="entry name" value="Restriction endonuclease-like"/>
    <property type="match status" value="1"/>
</dbReference>
<dbReference type="Proteomes" id="UP000295184">
    <property type="component" value="Unassembled WGS sequence"/>
</dbReference>
<dbReference type="Pfam" id="PF01637">
    <property type="entry name" value="ATPase_2"/>
    <property type="match status" value="1"/>
</dbReference>
<dbReference type="SUPFAM" id="SSF52540">
    <property type="entry name" value="P-loop containing nucleoside triphosphate hydrolases"/>
    <property type="match status" value="1"/>
</dbReference>
<organism evidence="3 4">
    <name type="scientific">Allofournierella massiliensis</name>
    <dbReference type="NCBI Taxonomy" id="1650663"/>
    <lineage>
        <taxon>Bacteria</taxon>
        <taxon>Bacillati</taxon>
        <taxon>Bacillota</taxon>
        <taxon>Clostridia</taxon>
        <taxon>Eubacteriales</taxon>
        <taxon>Oscillospiraceae</taxon>
        <taxon>Allofournierella</taxon>
    </lineage>
</organism>
<dbReference type="SUPFAM" id="SSF46785">
    <property type="entry name" value="Winged helix' DNA-binding domain"/>
    <property type="match status" value="1"/>
</dbReference>
<dbReference type="AlphaFoldDB" id="A0A4R1QN10"/>
<feature type="domain" description="DUF234" evidence="2">
    <location>
        <begin position="313"/>
        <end position="408"/>
    </location>
</feature>
<evidence type="ECO:0008006" key="5">
    <source>
        <dbReference type="Google" id="ProtNLM"/>
    </source>
</evidence>
<accession>A0A4R1QN10</accession>
<dbReference type="InterPro" id="IPR027417">
    <property type="entry name" value="P-loop_NTPase"/>
</dbReference>
<evidence type="ECO:0000313" key="3">
    <source>
        <dbReference type="EMBL" id="TCL54181.1"/>
    </source>
</evidence>
<protein>
    <recommendedName>
        <fullName evidence="5">ATPase domain-containing protein</fullName>
    </recommendedName>
</protein>
<evidence type="ECO:0000313" key="4">
    <source>
        <dbReference type="Proteomes" id="UP000295184"/>
    </source>
</evidence>
<dbReference type="InterPro" id="IPR004256">
    <property type="entry name" value="DUF234"/>
</dbReference>
<dbReference type="Gene3D" id="3.40.50.300">
    <property type="entry name" value="P-loop containing nucleotide triphosphate hydrolases"/>
    <property type="match status" value="1"/>
</dbReference>
<comment type="caution">
    <text evidence="3">The sequence shown here is derived from an EMBL/GenBank/DDBJ whole genome shotgun (WGS) entry which is preliminary data.</text>
</comment>
<dbReference type="STRING" id="1650663.GCA_001486665_01240"/>
<dbReference type="InterPro" id="IPR011335">
    <property type="entry name" value="Restrct_endonuc-II-like"/>
</dbReference>
<dbReference type="EMBL" id="SLUM01000023">
    <property type="protein sequence ID" value="TCL54181.1"/>
    <property type="molecule type" value="Genomic_DNA"/>
</dbReference>
<name>A0A4R1QN10_9FIRM</name>
<reference evidence="3 4" key="1">
    <citation type="submission" date="2019-03" db="EMBL/GenBank/DDBJ databases">
        <title>Genomic Encyclopedia of Type Strains, Phase IV (KMG-IV): sequencing the most valuable type-strain genomes for metagenomic binning, comparative biology and taxonomic classification.</title>
        <authorList>
            <person name="Goeker M."/>
        </authorList>
    </citation>
    <scope>NUCLEOTIDE SEQUENCE [LARGE SCALE GENOMIC DNA]</scope>
    <source>
        <strain evidence="3 4">DSM 100451</strain>
    </source>
</reference>
<dbReference type="InterPro" id="IPR036390">
    <property type="entry name" value="WH_DNA-bd_sf"/>
</dbReference>
<dbReference type="PANTHER" id="PTHR34704">
    <property type="entry name" value="ATPASE"/>
    <property type="match status" value="1"/>
</dbReference>
<dbReference type="RefSeq" id="WP_058963710.1">
    <property type="nucleotide sequence ID" value="NZ_CABKVM010000015.1"/>
</dbReference>